<dbReference type="AlphaFoldDB" id="A0AAJ5YZG0"/>
<feature type="transmembrane region" description="Helical" evidence="1">
    <location>
        <begin position="80"/>
        <end position="98"/>
    </location>
</feature>
<evidence type="ECO:0000313" key="2">
    <source>
        <dbReference type="EMBL" id="WFD15107.1"/>
    </source>
</evidence>
<dbReference type="EMBL" id="CP119917">
    <property type="protein sequence ID" value="WFD15107.1"/>
    <property type="molecule type" value="Genomic_DNA"/>
</dbReference>
<reference evidence="2 3" key="1">
    <citation type="submission" date="2023-03" db="EMBL/GenBank/DDBJ databases">
        <title>Mating type loci evolution in Malassezia.</title>
        <authorList>
            <person name="Coelho M.A."/>
        </authorList>
    </citation>
    <scope>NUCLEOTIDE SEQUENCE [LARGE SCALE GENOMIC DNA]</scope>
    <source>
        <strain evidence="2 3">CBS 13387</strain>
    </source>
</reference>
<feature type="transmembrane region" description="Helical" evidence="1">
    <location>
        <begin position="176"/>
        <end position="199"/>
    </location>
</feature>
<gene>
    <name evidence="2" type="ORF">MARU1_001122</name>
</gene>
<dbReference type="Proteomes" id="UP001217582">
    <property type="component" value="Chromosome 2"/>
</dbReference>
<organism evidence="2 3">
    <name type="scientific">Malassezia arunalokei</name>
    <dbReference type="NCBI Taxonomy" id="1514897"/>
    <lineage>
        <taxon>Eukaryota</taxon>
        <taxon>Fungi</taxon>
        <taxon>Dikarya</taxon>
        <taxon>Basidiomycota</taxon>
        <taxon>Ustilaginomycotina</taxon>
        <taxon>Malasseziomycetes</taxon>
        <taxon>Malasseziales</taxon>
        <taxon>Malasseziaceae</taxon>
        <taxon>Malassezia</taxon>
    </lineage>
</organism>
<keyword evidence="1" id="KW-1133">Transmembrane helix</keyword>
<sequence>MSWKESFAFKAINIIAYVLFASSNTYAAMTGKHIAGNVDTYITPAAWFYGIWHILNVLLLGLIVYQFWPGTAQLTQYSLGWRFPTALVLHALCTLLYAQKNSTPIYCVAFITFCMVTTLVNQLYGNLRTDAEPLNWADVFFVFLPISLYHGATIILFFVSVFAISGFHSTEHEAGIVTKVLVFLILFFLDSTVTGYVFYGNGDIGGATVITIGLLAIAQHQQTSGFVHWSAFVLRLGTNEENAPLVP</sequence>
<proteinExistence type="predicted"/>
<feature type="transmembrane region" description="Helical" evidence="1">
    <location>
        <begin position="6"/>
        <end position="27"/>
    </location>
</feature>
<protein>
    <submittedName>
        <fullName evidence="2">Uncharacterized protein</fullName>
    </submittedName>
</protein>
<feature type="transmembrane region" description="Helical" evidence="1">
    <location>
        <begin position="105"/>
        <end position="124"/>
    </location>
</feature>
<feature type="transmembrane region" description="Helical" evidence="1">
    <location>
        <begin position="47"/>
        <end position="68"/>
    </location>
</feature>
<accession>A0AAJ5YZG0</accession>
<name>A0AAJ5YZG0_9BASI</name>
<feature type="transmembrane region" description="Helical" evidence="1">
    <location>
        <begin position="139"/>
        <end position="164"/>
    </location>
</feature>
<keyword evidence="3" id="KW-1185">Reference proteome</keyword>
<keyword evidence="1" id="KW-0812">Transmembrane</keyword>
<keyword evidence="1" id="KW-0472">Membrane</keyword>
<evidence type="ECO:0000256" key="1">
    <source>
        <dbReference type="SAM" id="Phobius"/>
    </source>
</evidence>
<evidence type="ECO:0000313" key="3">
    <source>
        <dbReference type="Proteomes" id="UP001217582"/>
    </source>
</evidence>